<organism evidence="4 5">
    <name type="scientific">Powellomyces hirtus</name>
    <dbReference type="NCBI Taxonomy" id="109895"/>
    <lineage>
        <taxon>Eukaryota</taxon>
        <taxon>Fungi</taxon>
        <taxon>Fungi incertae sedis</taxon>
        <taxon>Chytridiomycota</taxon>
        <taxon>Chytridiomycota incertae sedis</taxon>
        <taxon>Chytridiomycetes</taxon>
        <taxon>Spizellomycetales</taxon>
        <taxon>Powellomycetaceae</taxon>
        <taxon>Powellomyces</taxon>
    </lineage>
</organism>
<dbReference type="PANTHER" id="PTHR23310">
    <property type="entry name" value="ACYL-COA-BINDING PROTEIN, ACBP"/>
    <property type="match status" value="1"/>
</dbReference>
<keyword evidence="2" id="KW-0446">Lipid-binding</keyword>
<dbReference type="PANTHER" id="PTHR23310:SF62">
    <property type="entry name" value="ACYL-COA BINDING PROTEIN 1, ISOFORM A"/>
    <property type="match status" value="1"/>
</dbReference>
<dbReference type="InterPro" id="IPR000582">
    <property type="entry name" value="Acyl-CoA-binding_protein"/>
</dbReference>
<feature type="domain" description="ACB" evidence="3">
    <location>
        <begin position="9"/>
        <end position="99"/>
    </location>
</feature>
<evidence type="ECO:0000259" key="3">
    <source>
        <dbReference type="PROSITE" id="PS51228"/>
    </source>
</evidence>
<dbReference type="Gene3D" id="1.20.80.10">
    <property type="match status" value="1"/>
</dbReference>
<evidence type="ECO:0000313" key="5">
    <source>
        <dbReference type="Proteomes" id="UP000318582"/>
    </source>
</evidence>
<proteinExistence type="inferred from homology"/>
<dbReference type="GO" id="GO:0006631">
    <property type="term" value="P:fatty acid metabolic process"/>
    <property type="evidence" value="ECO:0007669"/>
    <property type="project" value="TreeGrafter"/>
</dbReference>
<dbReference type="PROSITE" id="PS51228">
    <property type="entry name" value="ACB_2"/>
    <property type="match status" value="1"/>
</dbReference>
<dbReference type="InterPro" id="IPR014352">
    <property type="entry name" value="FERM/acyl-CoA-bd_prot_sf"/>
</dbReference>
<dbReference type="STRING" id="109895.A0A507EH93"/>
<reference evidence="4 5" key="1">
    <citation type="journal article" date="2019" name="Sci. Rep.">
        <title>Comparative genomics of chytrid fungi reveal insights into the obligate biotrophic and pathogenic lifestyle of Synchytrium endobioticum.</title>
        <authorList>
            <person name="van de Vossenberg B.T.L.H."/>
            <person name="Warris S."/>
            <person name="Nguyen H.D.T."/>
            <person name="van Gent-Pelzer M.P.E."/>
            <person name="Joly D.L."/>
            <person name="van de Geest H.C."/>
            <person name="Bonants P.J.M."/>
            <person name="Smith D.S."/>
            <person name="Levesque C.A."/>
            <person name="van der Lee T.A.J."/>
        </authorList>
    </citation>
    <scope>NUCLEOTIDE SEQUENCE [LARGE SCALE GENOMIC DNA]</scope>
    <source>
        <strain evidence="4 5">CBS 809.83</strain>
    </source>
</reference>
<evidence type="ECO:0000313" key="4">
    <source>
        <dbReference type="EMBL" id="TPX62560.1"/>
    </source>
</evidence>
<dbReference type="SUPFAM" id="SSF47027">
    <property type="entry name" value="Acyl-CoA binding protein"/>
    <property type="match status" value="1"/>
</dbReference>
<protein>
    <recommendedName>
        <fullName evidence="3">ACB domain-containing protein</fullName>
    </recommendedName>
</protein>
<evidence type="ECO:0000256" key="2">
    <source>
        <dbReference type="ARBA" id="ARBA00023121"/>
    </source>
</evidence>
<gene>
    <name evidence="4" type="ORF">PhCBS80983_g00317</name>
</gene>
<dbReference type="InterPro" id="IPR035984">
    <property type="entry name" value="Acyl-CoA-binding_sf"/>
</dbReference>
<dbReference type="AlphaFoldDB" id="A0A507EH93"/>
<accession>A0A507EH93</accession>
<dbReference type="PROSITE" id="PS00880">
    <property type="entry name" value="ACB_1"/>
    <property type="match status" value="1"/>
</dbReference>
<sequence length="286" mass="32446">MTDDESLRLEQRFSKAVSVLQSLGPEELGMVPTNDEKLQFYGMYKQATVGLCLTPRPSMWDVVGRSKWDAWNRVKGLTQAEAKEEYVSAVARFLQRFPDRPLAAEVIEYFELSRTGLASDTDSDDEFSDHEEIENVDIDIDETVHVEVDQDVSMELQSHHSAPSFNPPIDTPPHYEERIALGSPESSSSSRILDGLIERIRDLEVEVSNIQADIVHQQQLVKNTNVNDGSILVKVSRLVLRLLPSACWNLACAFVALLFFGYRPNPQSKLGSWLIWLLVRRQQLNM</sequence>
<dbReference type="EMBL" id="QEAQ01000002">
    <property type="protein sequence ID" value="TPX62560.1"/>
    <property type="molecule type" value="Genomic_DNA"/>
</dbReference>
<dbReference type="GO" id="GO:0000062">
    <property type="term" value="F:fatty-acyl-CoA binding"/>
    <property type="evidence" value="ECO:0007669"/>
    <property type="project" value="InterPro"/>
</dbReference>
<comment type="caution">
    <text evidence="4">The sequence shown here is derived from an EMBL/GenBank/DDBJ whole genome shotgun (WGS) entry which is preliminary data.</text>
</comment>
<name>A0A507EH93_9FUNG</name>
<comment type="similarity">
    <text evidence="1">Belongs to the ACBP family.</text>
</comment>
<dbReference type="Proteomes" id="UP000318582">
    <property type="component" value="Unassembled WGS sequence"/>
</dbReference>
<dbReference type="Pfam" id="PF00887">
    <property type="entry name" value="ACBP"/>
    <property type="match status" value="1"/>
</dbReference>
<keyword evidence="5" id="KW-1185">Reference proteome</keyword>
<evidence type="ECO:0000256" key="1">
    <source>
        <dbReference type="ARBA" id="ARBA00005567"/>
    </source>
</evidence>
<dbReference type="InterPro" id="IPR022408">
    <property type="entry name" value="Acyl-CoA-binding_prot_CS"/>
</dbReference>
<dbReference type="PRINTS" id="PR00689">
    <property type="entry name" value="ACOABINDINGP"/>
</dbReference>